<keyword evidence="2" id="KW-1015">Disulfide bond</keyword>
<dbReference type="GO" id="GO:0005576">
    <property type="term" value="C:extracellular region"/>
    <property type="evidence" value="ECO:0007669"/>
    <property type="project" value="InterPro"/>
</dbReference>
<dbReference type="PROSITE" id="PS51857">
    <property type="entry name" value="CSD_2"/>
    <property type="match status" value="2"/>
</dbReference>
<dbReference type="InterPro" id="IPR012340">
    <property type="entry name" value="NA-bd_OB-fold"/>
</dbReference>
<accession>A0A812W6J2</accession>
<organism evidence="6 7">
    <name type="scientific">Symbiodinium pilosum</name>
    <name type="common">Dinoflagellate</name>
    <dbReference type="NCBI Taxonomy" id="2952"/>
    <lineage>
        <taxon>Eukaryota</taxon>
        <taxon>Sar</taxon>
        <taxon>Alveolata</taxon>
        <taxon>Dinophyceae</taxon>
        <taxon>Suessiales</taxon>
        <taxon>Symbiodiniaceae</taxon>
        <taxon>Symbiodinium</taxon>
    </lineage>
</organism>
<dbReference type="SUPFAM" id="SSF57414">
    <property type="entry name" value="Hairpin loop containing domain-like"/>
    <property type="match status" value="1"/>
</dbReference>
<keyword evidence="4" id="KW-0472">Membrane</keyword>
<sequence length="369" mass="40087">MAAPAESEAFLSRELPAVTTQPASRNDARRMVAVFGCSIAGVFVCSLAVLCFLRSSVPRATFLRGSDLMQGYEDTCFKVGMYYADPARLPSLPRTVQPDAQACQAECMLQMGCQYFTFWPDGGCLLTGWGATLKAVPTRFAQTVTGPKECPLTPPTAQRQPSSDSHRPQPSAAMSESGVVKFFNAVDSYGFIRLNGCPKGSKGSDVYVHRSAIADGKHLLRGDKVCFDVIEEDGRKQALRVTGGTGGCGLTFASNVDRSPIKGLLGFVKKSFPKGYGFIKQDDGGSDLFFHQNALAQEGEMPAVGTRVRYDNLWDEKRGCRKAFEVVLLETAEPAPKEAVQAAEEEDDDHDDEEYGLVSSDDDEWEVVA</sequence>
<gene>
    <name evidence="6" type="primary">cspE</name>
    <name evidence="6" type="ORF">SPIL2461_LOCUS18148</name>
</gene>
<keyword evidence="7" id="KW-1185">Reference proteome</keyword>
<keyword evidence="4" id="KW-0812">Transmembrane</keyword>
<dbReference type="Proteomes" id="UP000649617">
    <property type="component" value="Unassembled WGS sequence"/>
</dbReference>
<dbReference type="SUPFAM" id="SSF50249">
    <property type="entry name" value="Nucleic acid-binding proteins"/>
    <property type="match status" value="2"/>
</dbReference>
<comment type="caution">
    <text evidence="6">The sequence shown here is derived from an EMBL/GenBank/DDBJ whole genome shotgun (WGS) entry which is preliminary data.</text>
</comment>
<dbReference type="AlphaFoldDB" id="A0A812W6J2"/>
<feature type="domain" description="CSD" evidence="5">
    <location>
        <begin position="175"/>
        <end position="243"/>
    </location>
</feature>
<dbReference type="OrthoDB" id="425629at2759"/>
<feature type="transmembrane region" description="Helical" evidence="4">
    <location>
        <begin position="31"/>
        <end position="53"/>
    </location>
</feature>
<dbReference type="GO" id="GO:0006508">
    <property type="term" value="P:proteolysis"/>
    <property type="evidence" value="ECO:0007669"/>
    <property type="project" value="InterPro"/>
</dbReference>
<evidence type="ECO:0000256" key="4">
    <source>
        <dbReference type="SAM" id="Phobius"/>
    </source>
</evidence>
<keyword evidence="1" id="KW-0677">Repeat</keyword>
<evidence type="ECO:0000313" key="6">
    <source>
        <dbReference type="EMBL" id="CAE7664755.1"/>
    </source>
</evidence>
<dbReference type="PANTHER" id="PTHR46565">
    <property type="entry name" value="COLD SHOCK DOMAIN PROTEIN 2"/>
    <property type="match status" value="1"/>
</dbReference>
<evidence type="ECO:0000256" key="2">
    <source>
        <dbReference type="ARBA" id="ARBA00023157"/>
    </source>
</evidence>
<proteinExistence type="predicted"/>
<name>A0A812W6J2_SYMPI</name>
<dbReference type="Pfam" id="PF00313">
    <property type="entry name" value="CSD"/>
    <property type="match status" value="2"/>
</dbReference>
<feature type="region of interest" description="Disordered" evidence="3">
    <location>
        <begin position="145"/>
        <end position="172"/>
    </location>
</feature>
<evidence type="ECO:0000313" key="7">
    <source>
        <dbReference type="Proteomes" id="UP000649617"/>
    </source>
</evidence>
<evidence type="ECO:0000259" key="5">
    <source>
        <dbReference type="PROSITE" id="PS51857"/>
    </source>
</evidence>
<dbReference type="EMBL" id="CAJNIZ010043634">
    <property type="protein sequence ID" value="CAE7664755.1"/>
    <property type="molecule type" value="Genomic_DNA"/>
</dbReference>
<feature type="region of interest" description="Disordered" evidence="3">
    <location>
        <begin position="335"/>
        <end position="369"/>
    </location>
</feature>
<dbReference type="PANTHER" id="PTHR46565:SF20">
    <property type="entry name" value="COLD SHOCK DOMAIN-CONTAINING PROTEIN 4"/>
    <property type="match status" value="1"/>
</dbReference>
<dbReference type="SMART" id="SM00223">
    <property type="entry name" value="APPLE"/>
    <property type="match status" value="1"/>
</dbReference>
<protein>
    <submittedName>
        <fullName evidence="6">CspE protein</fullName>
    </submittedName>
</protein>
<evidence type="ECO:0000256" key="1">
    <source>
        <dbReference type="ARBA" id="ARBA00022737"/>
    </source>
</evidence>
<keyword evidence="4" id="KW-1133">Transmembrane helix</keyword>
<evidence type="ECO:0000256" key="3">
    <source>
        <dbReference type="SAM" id="MobiDB-lite"/>
    </source>
</evidence>
<dbReference type="Gene3D" id="3.50.4.10">
    <property type="entry name" value="Hepatocyte Growth Factor"/>
    <property type="match status" value="1"/>
</dbReference>
<dbReference type="CDD" id="cd04458">
    <property type="entry name" value="CSP_CDS"/>
    <property type="match status" value="1"/>
</dbReference>
<feature type="compositionally biased region" description="Acidic residues" evidence="3">
    <location>
        <begin position="343"/>
        <end position="369"/>
    </location>
</feature>
<reference evidence="6" key="1">
    <citation type="submission" date="2021-02" db="EMBL/GenBank/DDBJ databases">
        <authorList>
            <person name="Dougan E. K."/>
            <person name="Rhodes N."/>
            <person name="Thang M."/>
            <person name="Chan C."/>
        </authorList>
    </citation>
    <scope>NUCLEOTIDE SEQUENCE</scope>
</reference>
<dbReference type="GO" id="GO:0003676">
    <property type="term" value="F:nucleic acid binding"/>
    <property type="evidence" value="ECO:0007669"/>
    <property type="project" value="InterPro"/>
</dbReference>
<dbReference type="Gene3D" id="2.40.50.140">
    <property type="entry name" value="Nucleic acid-binding proteins"/>
    <property type="match status" value="2"/>
</dbReference>
<feature type="domain" description="CSD" evidence="5">
    <location>
        <begin position="263"/>
        <end position="328"/>
    </location>
</feature>
<dbReference type="InterPro" id="IPR002059">
    <property type="entry name" value="CSP_DNA-bd"/>
</dbReference>
<dbReference type="InterPro" id="IPR011129">
    <property type="entry name" value="CSD"/>
</dbReference>
<dbReference type="InterPro" id="IPR000177">
    <property type="entry name" value="Apple"/>
</dbReference>
<dbReference type="SMART" id="SM00357">
    <property type="entry name" value="CSP"/>
    <property type="match status" value="2"/>
</dbReference>